<dbReference type="SUPFAM" id="SSF56112">
    <property type="entry name" value="Protein kinase-like (PK-like)"/>
    <property type="match status" value="1"/>
</dbReference>
<reference evidence="1 2" key="1">
    <citation type="journal article" date="2019" name="Fungal Biol. Biotechnol.">
        <title>Draft genome sequence of fastidious pathogen Ceratobasidium theobromae, which causes vascular-streak dieback in Theobroma cacao.</title>
        <authorList>
            <person name="Ali S.S."/>
            <person name="Asman A."/>
            <person name="Shao J."/>
            <person name="Firmansyah A.P."/>
            <person name="Susilo A.W."/>
            <person name="Rosmana A."/>
            <person name="McMahon P."/>
            <person name="Junaid M."/>
            <person name="Guest D."/>
            <person name="Kheng T.Y."/>
            <person name="Meinhardt L.W."/>
            <person name="Bailey B.A."/>
        </authorList>
    </citation>
    <scope>NUCLEOTIDE SEQUENCE [LARGE SCALE GENOMIC DNA]</scope>
    <source>
        <strain evidence="1 2">CT2</strain>
    </source>
</reference>
<accession>A0A5N5QAX8</accession>
<protein>
    <submittedName>
        <fullName evidence="1">Kinase domain containing protein</fullName>
    </submittedName>
</protein>
<evidence type="ECO:0000313" key="2">
    <source>
        <dbReference type="Proteomes" id="UP000383932"/>
    </source>
</evidence>
<dbReference type="GO" id="GO:0016301">
    <property type="term" value="F:kinase activity"/>
    <property type="evidence" value="ECO:0007669"/>
    <property type="project" value="UniProtKB-KW"/>
</dbReference>
<evidence type="ECO:0000313" key="1">
    <source>
        <dbReference type="EMBL" id="KAB5588663.1"/>
    </source>
</evidence>
<proteinExistence type="predicted"/>
<dbReference type="InterPro" id="IPR011009">
    <property type="entry name" value="Kinase-like_dom_sf"/>
</dbReference>
<keyword evidence="1" id="KW-0808">Transferase</keyword>
<name>A0A5N5QAX8_9AGAM</name>
<keyword evidence="1" id="KW-0418">Kinase</keyword>
<sequence>MSGSVSTDKVVLNILIEGEDPRYDVFNVYIPRDITFGDLEDAIRATYEGKRYEPLGPLTLFKFNRPGEDYVGVTRKMMLDKLDKVDSASGWPAGSRIDDYMIHIVARIKVPRVVPSDQDDLRALQERNEEQANYLQSLEKYTSSQAAAPETFQRLQGWEDKYINVGRPHTGPSIVLHHPVFGRFLERLESSEPIPATICAQTIEYLTISQQVYENEAEREKLTREVLGSLLGDDFGLSSAVDDQPDGTTTGRGGASCILMEVKNEIEDADCDPSIHVAQTYARWWKDKSLLAQCCCPSILIAIVGPWMCILGAVYLERPTVQPLTDFMWIAYNPINPFGSDRIARAFHCARLARDELEVFYKNPPDLKDNLQRYFPYITHYTDPTGHRVDFKYKSNLAPVVYLAQTCQDPPRLIVVKFVERYNSEAHKLLAEAKLAPELLYDGTAYPNDQPGPIHTMIVMEYINAIDLARYDKPRAPDFVRTSVDKAIGLLHAHDFVFGDLRNQNVMLLQDADEVVTGAMLIDFDWCGKDSVARYPFNMNPKIWWPDGIGPGKYMKKCCDDELRKYLSLDP</sequence>
<comment type="caution">
    <text evidence="1">The sequence shown here is derived from an EMBL/GenBank/DDBJ whole genome shotgun (WGS) entry which is preliminary data.</text>
</comment>
<keyword evidence="2" id="KW-1185">Reference proteome</keyword>
<organism evidence="1 2">
    <name type="scientific">Ceratobasidium theobromae</name>
    <dbReference type="NCBI Taxonomy" id="1582974"/>
    <lineage>
        <taxon>Eukaryota</taxon>
        <taxon>Fungi</taxon>
        <taxon>Dikarya</taxon>
        <taxon>Basidiomycota</taxon>
        <taxon>Agaricomycotina</taxon>
        <taxon>Agaricomycetes</taxon>
        <taxon>Cantharellales</taxon>
        <taxon>Ceratobasidiaceae</taxon>
        <taxon>Ceratobasidium</taxon>
    </lineage>
</organism>
<dbReference type="AlphaFoldDB" id="A0A5N5QAX8"/>
<dbReference type="EMBL" id="SSOP01000396">
    <property type="protein sequence ID" value="KAB5588663.1"/>
    <property type="molecule type" value="Genomic_DNA"/>
</dbReference>
<dbReference type="OrthoDB" id="4062651at2759"/>
<gene>
    <name evidence="1" type="ORF">CTheo_7901</name>
</gene>
<dbReference type="Proteomes" id="UP000383932">
    <property type="component" value="Unassembled WGS sequence"/>
</dbReference>